<keyword evidence="1" id="KW-0539">Nucleus</keyword>
<proteinExistence type="predicted"/>
<evidence type="ECO:0000259" key="2">
    <source>
        <dbReference type="PROSITE" id="PS51319"/>
    </source>
</evidence>
<dbReference type="Pfam" id="PF08711">
    <property type="entry name" value="Med26"/>
    <property type="match status" value="1"/>
</dbReference>
<sequence>MANEESGSPLRRWRPFYSAFGAIDEAIEAAGHARAAFREVRVRIVQLLRGAVDDGVAEQLCAALDDAMVEALQTLRVAPVPHGALASTDLARAVGALGKHGSARIRTLAGDVVRGWSTAIDGAKATAEEELDKLSDDRIPRQGISTAVKKPVDAQSEKMKAKKLIVTQSEKIEAKKPVAAQSEKMETKKLIVTQSEKMENTKRKLREGYEEAKKIKRLHTIQKIEDKEAPKLLEQSQRKMHRVPARCRISSGVRRSLLPSLQLI</sequence>
<comment type="subcellular location">
    <subcellularLocation>
        <location evidence="1">Nucleus</location>
    </subcellularLocation>
</comment>
<evidence type="ECO:0000313" key="4">
    <source>
        <dbReference type="Proteomes" id="UP000604825"/>
    </source>
</evidence>
<reference evidence="3" key="1">
    <citation type="submission" date="2020-10" db="EMBL/GenBank/DDBJ databases">
        <authorList>
            <person name="Han B."/>
            <person name="Lu T."/>
            <person name="Zhao Q."/>
            <person name="Huang X."/>
            <person name="Zhao Y."/>
        </authorList>
    </citation>
    <scope>NUCLEOTIDE SEQUENCE</scope>
</reference>
<evidence type="ECO:0000313" key="3">
    <source>
        <dbReference type="EMBL" id="CAD6335629.1"/>
    </source>
</evidence>
<keyword evidence="4" id="KW-1185">Reference proteome</keyword>
<evidence type="ECO:0000256" key="1">
    <source>
        <dbReference type="PROSITE-ProRule" id="PRU00649"/>
    </source>
</evidence>
<gene>
    <name evidence="3" type="ORF">NCGR_LOCUS59727</name>
</gene>
<feature type="domain" description="TFIIS N-terminal" evidence="2">
    <location>
        <begin position="46"/>
        <end position="123"/>
    </location>
</feature>
<dbReference type="SUPFAM" id="SSF47676">
    <property type="entry name" value="Conserved domain common to transcription factors TFIIS, elongin A, CRSP70"/>
    <property type="match status" value="1"/>
</dbReference>
<dbReference type="GO" id="GO:0005634">
    <property type="term" value="C:nucleus"/>
    <property type="evidence" value="ECO:0007669"/>
    <property type="project" value="UniProtKB-SubCell"/>
</dbReference>
<dbReference type="Gene3D" id="1.20.930.10">
    <property type="entry name" value="Conserved domain common to transcription factors TFIIS, elongin A, CRSP70"/>
    <property type="match status" value="1"/>
</dbReference>
<dbReference type="InterPro" id="IPR017923">
    <property type="entry name" value="TFIIS_N"/>
</dbReference>
<dbReference type="PANTHER" id="PTHR47853">
    <property type="entry name" value="EXPRESSED PROTEIN"/>
    <property type="match status" value="1"/>
</dbReference>
<dbReference type="InterPro" id="IPR035441">
    <property type="entry name" value="TFIIS/LEDGF_dom_sf"/>
</dbReference>
<dbReference type="AlphaFoldDB" id="A0A811S265"/>
<dbReference type="EMBL" id="CAJGYO010000018">
    <property type="protein sequence ID" value="CAD6335629.1"/>
    <property type="molecule type" value="Genomic_DNA"/>
</dbReference>
<accession>A0A811S265</accession>
<protein>
    <recommendedName>
        <fullName evidence="2">TFIIS N-terminal domain-containing protein</fullName>
    </recommendedName>
</protein>
<dbReference type="OrthoDB" id="696629at2759"/>
<comment type="caution">
    <text evidence="3">The sequence shown here is derived from an EMBL/GenBank/DDBJ whole genome shotgun (WGS) entry which is preliminary data.</text>
</comment>
<dbReference type="PROSITE" id="PS51319">
    <property type="entry name" value="TFIIS_N"/>
    <property type="match status" value="1"/>
</dbReference>
<name>A0A811S265_9POAL</name>
<organism evidence="3 4">
    <name type="scientific">Miscanthus lutarioriparius</name>
    <dbReference type="NCBI Taxonomy" id="422564"/>
    <lineage>
        <taxon>Eukaryota</taxon>
        <taxon>Viridiplantae</taxon>
        <taxon>Streptophyta</taxon>
        <taxon>Embryophyta</taxon>
        <taxon>Tracheophyta</taxon>
        <taxon>Spermatophyta</taxon>
        <taxon>Magnoliopsida</taxon>
        <taxon>Liliopsida</taxon>
        <taxon>Poales</taxon>
        <taxon>Poaceae</taxon>
        <taxon>PACMAD clade</taxon>
        <taxon>Panicoideae</taxon>
        <taxon>Andropogonodae</taxon>
        <taxon>Andropogoneae</taxon>
        <taxon>Saccharinae</taxon>
        <taxon>Miscanthus</taxon>
    </lineage>
</organism>
<dbReference type="PANTHER" id="PTHR47853:SF4">
    <property type="entry name" value="TFIIS N-TERMINAL DOMAIN-CONTAINING PROTEIN"/>
    <property type="match status" value="1"/>
</dbReference>
<dbReference type="Proteomes" id="UP000604825">
    <property type="component" value="Unassembled WGS sequence"/>
</dbReference>